<dbReference type="Gene3D" id="3.60.9.10">
    <property type="entry name" value="Aldehyde ferredoxin oxidoreductase, N-terminal domain"/>
    <property type="match status" value="1"/>
</dbReference>
<dbReference type="PANTHER" id="PTHR30038:SF8">
    <property type="entry name" value="ALDEHYDE FERREDOXIN OXIDOREDUCTASE"/>
    <property type="match status" value="1"/>
</dbReference>
<dbReference type="GO" id="GO:0009055">
    <property type="term" value="F:electron transfer activity"/>
    <property type="evidence" value="ECO:0007669"/>
    <property type="project" value="InterPro"/>
</dbReference>
<dbReference type="InterPro" id="IPR013983">
    <property type="entry name" value="Ald_Fedxn_OxRdtase_N"/>
</dbReference>
<dbReference type="AlphaFoldDB" id="A0A832E1R7"/>
<evidence type="ECO:0000256" key="1">
    <source>
        <dbReference type="ARBA" id="ARBA00001966"/>
    </source>
</evidence>
<protein>
    <recommendedName>
        <fullName evidence="7">Aldehyde ferredoxin oxidoreductase N-terminal domain-containing protein</fullName>
    </recommendedName>
</protein>
<comment type="similarity">
    <text evidence="2">Belongs to the AOR/FOR family.</text>
</comment>
<dbReference type="InterPro" id="IPR036021">
    <property type="entry name" value="Tungsten_al_ferr_oxy-like_C"/>
</dbReference>
<comment type="cofactor">
    <cofactor evidence="1">
        <name>[4Fe-4S] cluster</name>
        <dbReference type="ChEBI" id="CHEBI:49883"/>
    </cofactor>
</comment>
<dbReference type="PANTHER" id="PTHR30038">
    <property type="entry name" value="ALDEHYDE FERREDOXIN OXIDOREDUCTASE"/>
    <property type="match status" value="1"/>
</dbReference>
<dbReference type="GO" id="GO:0046872">
    <property type="term" value="F:metal ion binding"/>
    <property type="evidence" value="ECO:0007669"/>
    <property type="project" value="UniProtKB-KW"/>
</dbReference>
<dbReference type="Gene3D" id="1.10.569.10">
    <property type="entry name" value="Aldehyde Ferredoxin Oxidoreductase Protein, subunit A, domain 2"/>
    <property type="match status" value="1"/>
</dbReference>
<keyword evidence="6" id="KW-0411">Iron-sulfur</keyword>
<dbReference type="InterPro" id="IPR036503">
    <property type="entry name" value="Ald_Fedxn_OxRdtase_N_sf"/>
</dbReference>
<proteinExistence type="inferred from homology"/>
<dbReference type="GO" id="GO:0016625">
    <property type="term" value="F:oxidoreductase activity, acting on the aldehyde or oxo group of donors, iron-sulfur protein as acceptor"/>
    <property type="evidence" value="ECO:0007669"/>
    <property type="project" value="InterPro"/>
</dbReference>
<gene>
    <name evidence="8" type="ORF">ENR01_01000</name>
</gene>
<dbReference type="SUPFAM" id="SSF56228">
    <property type="entry name" value="Aldehyde ferredoxin oxidoreductase, N-terminal domain"/>
    <property type="match status" value="1"/>
</dbReference>
<evidence type="ECO:0000256" key="6">
    <source>
        <dbReference type="ARBA" id="ARBA00023014"/>
    </source>
</evidence>
<comment type="caution">
    <text evidence="8">The sequence shown here is derived from an EMBL/GenBank/DDBJ whole genome shotgun (WGS) entry which is preliminary data.</text>
</comment>
<evidence type="ECO:0000256" key="4">
    <source>
        <dbReference type="ARBA" id="ARBA00022723"/>
    </source>
</evidence>
<evidence type="ECO:0000256" key="2">
    <source>
        <dbReference type="ARBA" id="ARBA00011032"/>
    </source>
</evidence>
<organism evidence="8">
    <name type="scientific">candidate division WWE3 bacterium</name>
    <dbReference type="NCBI Taxonomy" id="2053526"/>
    <lineage>
        <taxon>Bacteria</taxon>
        <taxon>Katanobacteria</taxon>
    </lineage>
</organism>
<evidence type="ECO:0000259" key="7">
    <source>
        <dbReference type="SMART" id="SM00790"/>
    </source>
</evidence>
<evidence type="ECO:0000313" key="8">
    <source>
        <dbReference type="EMBL" id="HEX61722.1"/>
    </source>
</evidence>
<dbReference type="InterPro" id="IPR013984">
    <property type="entry name" value="Ald_Fedxn_OxRdtase_dom2"/>
</dbReference>
<keyword evidence="5" id="KW-0408">Iron</keyword>
<evidence type="ECO:0000256" key="3">
    <source>
        <dbReference type="ARBA" id="ARBA00022485"/>
    </source>
</evidence>
<dbReference type="EMBL" id="DSPJ01000032">
    <property type="protein sequence ID" value="HEX61722.1"/>
    <property type="molecule type" value="Genomic_DNA"/>
</dbReference>
<name>A0A832E1R7_UNCKA</name>
<dbReference type="SMART" id="SM00790">
    <property type="entry name" value="AFOR_N"/>
    <property type="match status" value="1"/>
</dbReference>
<sequence>MVVPTFLQINLTDQTFEVKSYEELIPRIGGLGWALPLFERFHDSTGNESLEPIVFAIGPLSAIFPGASKTIAVFRSPQTGGLAISLGGGNLARFLRFAGYQGLVIYGKSSHPALVAVEGEKVAFSDARPFLGLETPKAFERVSSSFGVPGRRSVVLTGPAAEQGLGYSSLYVDGFFSFPRAGLGRAFALKNLKVLTIGGEKSEELPNARRYQEVFDLLLKKLQGYRELSQLGTLRNLTVEKNLSAVAVNNLSESGLAGEELLAPQFSQALSAHRVSCGGCPVGCIHLFHRTARGEPTELGQRGKKRFTYYDYESVAALGPLLGIFEAEPVARLLERVWALGLDPTSTGVILAYVTEKENLSFGSVETYLTLLEALFASREKWSQELQTSLSPGPESLSLGGLEFLPYFNGYASLLSQILQFGFTTEENRGFLMDLELLNQEVGPEGLVLRLVDAEKRKILGELLVGCGYLADVFEDPAGAFAALQALGEFFSHEQLQSGAEETLRQKMRLQHRLGFRPSGVKISEKFFQIPSPQGILKREKLEEMVKVYEEKFYEPVSRS</sequence>
<accession>A0A832E1R7</accession>
<evidence type="ECO:0000256" key="5">
    <source>
        <dbReference type="ARBA" id="ARBA00023004"/>
    </source>
</evidence>
<dbReference type="GO" id="GO:0051539">
    <property type="term" value="F:4 iron, 4 sulfur cluster binding"/>
    <property type="evidence" value="ECO:0007669"/>
    <property type="project" value="UniProtKB-KW"/>
</dbReference>
<dbReference type="SUPFAM" id="SSF48310">
    <property type="entry name" value="Aldehyde ferredoxin oxidoreductase, C-terminal domains"/>
    <property type="match status" value="1"/>
</dbReference>
<keyword evidence="3" id="KW-0004">4Fe-4S</keyword>
<dbReference type="InterPro" id="IPR001203">
    <property type="entry name" value="OxRdtase_Ald_Fedxn_C"/>
</dbReference>
<dbReference type="Pfam" id="PF01314">
    <property type="entry name" value="AFOR_C"/>
    <property type="match status" value="1"/>
</dbReference>
<feature type="domain" description="Aldehyde ferredoxin oxidoreductase N-terminal" evidence="7">
    <location>
        <begin position="5"/>
        <end position="201"/>
    </location>
</feature>
<dbReference type="InterPro" id="IPR051919">
    <property type="entry name" value="W-dependent_AOR"/>
</dbReference>
<keyword evidence="4" id="KW-0479">Metal-binding</keyword>
<dbReference type="Pfam" id="PF02730">
    <property type="entry name" value="AFOR_N"/>
    <property type="match status" value="1"/>
</dbReference>
<reference evidence="8" key="1">
    <citation type="journal article" date="2020" name="mSystems">
        <title>Genome- and Community-Level Interaction Insights into Carbon Utilization and Element Cycling Functions of Hydrothermarchaeota in Hydrothermal Sediment.</title>
        <authorList>
            <person name="Zhou Z."/>
            <person name="Liu Y."/>
            <person name="Xu W."/>
            <person name="Pan J."/>
            <person name="Luo Z.H."/>
            <person name="Li M."/>
        </authorList>
    </citation>
    <scope>NUCLEOTIDE SEQUENCE [LARGE SCALE GENOMIC DNA]</scope>
    <source>
        <strain evidence="8">SpSt-361</strain>
    </source>
</reference>